<dbReference type="PANTHER" id="PTHR21428:SF11">
    <property type="entry name" value="MEDIATOR OF RNA POLYMERASE II TRANSCRIPTION SUBUNIT 7"/>
    <property type="match status" value="1"/>
</dbReference>
<evidence type="ECO:0000256" key="1">
    <source>
        <dbReference type="ARBA" id="ARBA00004123"/>
    </source>
</evidence>
<evidence type="ECO:0000256" key="2">
    <source>
        <dbReference type="ARBA" id="ARBA00009994"/>
    </source>
</evidence>
<keyword evidence="6 10" id="KW-0010">Activator</keyword>
<dbReference type="STRING" id="100816.A0A175WJK0"/>
<gene>
    <name evidence="11" type="ORF">MMYC01_200473</name>
</gene>
<dbReference type="Proteomes" id="UP000078237">
    <property type="component" value="Unassembled WGS sequence"/>
</dbReference>
<proteinExistence type="inferred from homology"/>
<comment type="subunit">
    <text evidence="3 10">Component of the Mediator complex.</text>
</comment>
<accession>A0A175WJK0</accession>
<evidence type="ECO:0000256" key="7">
    <source>
        <dbReference type="ARBA" id="ARBA00023163"/>
    </source>
</evidence>
<dbReference type="GO" id="GO:0016592">
    <property type="term" value="C:mediator complex"/>
    <property type="evidence" value="ECO:0007669"/>
    <property type="project" value="InterPro"/>
</dbReference>
<evidence type="ECO:0000256" key="3">
    <source>
        <dbReference type="ARBA" id="ARBA00011837"/>
    </source>
</evidence>
<dbReference type="SUPFAM" id="SSF140718">
    <property type="entry name" value="Mediator hinge subcomplex-like"/>
    <property type="match status" value="1"/>
</dbReference>
<dbReference type="PANTHER" id="PTHR21428">
    <property type="entry name" value="MEDIATOR OF RNA POLYMERASE II TRANSCRIPTION SUBUNIT 7"/>
    <property type="match status" value="1"/>
</dbReference>
<evidence type="ECO:0000256" key="4">
    <source>
        <dbReference type="ARBA" id="ARBA00020631"/>
    </source>
</evidence>
<dbReference type="GO" id="GO:0006357">
    <property type="term" value="P:regulation of transcription by RNA polymerase II"/>
    <property type="evidence" value="ECO:0007669"/>
    <property type="project" value="InterPro"/>
</dbReference>
<dbReference type="VEuPathDB" id="FungiDB:MMYC01_200473"/>
<keyword evidence="8 10" id="KW-0539">Nucleus</keyword>
<dbReference type="Pfam" id="PF05983">
    <property type="entry name" value="Med7"/>
    <property type="match status" value="1"/>
</dbReference>
<evidence type="ECO:0000313" key="12">
    <source>
        <dbReference type="Proteomes" id="UP000078237"/>
    </source>
</evidence>
<keyword evidence="7 10" id="KW-0804">Transcription</keyword>
<dbReference type="InterPro" id="IPR037212">
    <property type="entry name" value="Med7/Med21-like"/>
</dbReference>
<organism evidence="11 12">
    <name type="scientific">Madurella mycetomatis</name>
    <dbReference type="NCBI Taxonomy" id="100816"/>
    <lineage>
        <taxon>Eukaryota</taxon>
        <taxon>Fungi</taxon>
        <taxon>Dikarya</taxon>
        <taxon>Ascomycota</taxon>
        <taxon>Pezizomycotina</taxon>
        <taxon>Sordariomycetes</taxon>
        <taxon>Sordariomycetidae</taxon>
        <taxon>Sordariales</taxon>
        <taxon>Sordariales incertae sedis</taxon>
        <taxon>Madurella</taxon>
    </lineage>
</organism>
<reference evidence="11 12" key="1">
    <citation type="journal article" date="2016" name="Genome Announc.">
        <title>Genome Sequence of Madurella mycetomatis mm55, Isolated from a Human Mycetoma Case in Sudan.</title>
        <authorList>
            <person name="Smit S."/>
            <person name="Derks M.F."/>
            <person name="Bervoets S."/>
            <person name="Fahal A."/>
            <person name="van Leeuwen W."/>
            <person name="van Belkum A."/>
            <person name="van de Sande W.W."/>
        </authorList>
    </citation>
    <scope>NUCLEOTIDE SEQUENCE [LARGE SCALE GENOMIC DNA]</scope>
    <source>
        <strain evidence="12">mm55</strain>
    </source>
</reference>
<evidence type="ECO:0000256" key="9">
    <source>
        <dbReference type="ARBA" id="ARBA00025687"/>
    </source>
</evidence>
<dbReference type="AlphaFoldDB" id="A0A175WJK0"/>
<dbReference type="OrthoDB" id="10253553at2759"/>
<comment type="subcellular location">
    <subcellularLocation>
        <location evidence="1 10">Nucleus</location>
    </subcellularLocation>
</comment>
<dbReference type="GO" id="GO:0070847">
    <property type="term" value="C:core mediator complex"/>
    <property type="evidence" value="ECO:0007669"/>
    <property type="project" value="TreeGrafter"/>
</dbReference>
<evidence type="ECO:0000256" key="10">
    <source>
        <dbReference type="RuleBase" id="RU364060"/>
    </source>
</evidence>
<evidence type="ECO:0000256" key="5">
    <source>
        <dbReference type="ARBA" id="ARBA00023015"/>
    </source>
</evidence>
<comment type="similarity">
    <text evidence="2 10">Belongs to the Mediator complex subunit 7 family.</text>
</comment>
<sequence>MDNHDDDTSRVTSLWPDPVPFWKDFTPENLARYENLKQDYARQQELNADAVIRVPDIPEDLINLQPPPEPSDGKWRLFGESEKACLEDAGIQRLAPATETDKDSKHLDRGFELKKLAKSILLNYLELVGIMSHNPAHAVEKIQDLKTLLLNFHHILNEYRPHQAREQLIQLMQDQLDSKRAETAGIRSVVDKAKRMIEGLASIEVPRLDAAVEKEPLDADGDKPRRYEITVWAQLDAEVA</sequence>
<evidence type="ECO:0000256" key="6">
    <source>
        <dbReference type="ARBA" id="ARBA00023159"/>
    </source>
</evidence>
<dbReference type="Gene3D" id="6.10.140.1520">
    <property type="match status" value="1"/>
</dbReference>
<evidence type="ECO:0000256" key="8">
    <source>
        <dbReference type="ARBA" id="ARBA00023242"/>
    </source>
</evidence>
<comment type="caution">
    <text evidence="11">The sequence shown here is derived from an EMBL/GenBank/DDBJ whole genome shotgun (WGS) entry which is preliminary data.</text>
</comment>
<dbReference type="InterPro" id="IPR044888">
    <property type="entry name" value="Mediatior_Med7_sf"/>
</dbReference>
<evidence type="ECO:0000313" key="11">
    <source>
        <dbReference type="EMBL" id="KXX83034.1"/>
    </source>
</evidence>
<dbReference type="GO" id="GO:0003712">
    <property type="term" value="F:transcription coregulator activity"/>
    <property type="evidence" value="ECO:0007669"/>
    <property type="project" value="InterPro"/>
</dbReference>
<keyword evidence="5 10" id="KW-0805">Transcription regulation</keyword>
<protein>
    <recommendedName>
        <fullName evidence="4 10">Mediator of RNA polymerase II transcription subunit 7</fullName>
    </recommendedName>
</protein>
<keyword evidence="12" id="KW-1185">Reference proteome</keyword>
<dbReference type="InterPro" id="IPR009244">
    <property type="entry name" value="Mediatior_Med7"/>
</dbReference>
<dbReference type="EMBL" id="LCTW02000004">
    <property type="protein sequence ID" value="KXX83034.1"/>
    <property type="molecule type" value="Genomic_DNA"/>
</dbReference>
<name>A0A175WJK0_9PEZI</name>
<dbReference type="Gene3D" id="6.10.140.200">
    <property type="match status" value="1"/>
</dbReference>
<comment type="function">
    <text evidence="9">Component of the Mediator complex, a coactivator involved in the regulated transcription of nearly all RNA polymerase II-dependent genes. Mediator functions as a bridge to convey information from gene-specific regulatory proteins to the basal RNA polymerase II transcription machinery. Mediator is recruited to promoters by direct interactions with regulatory proteins and serves as a scaffold for the assembly of a functional preinitiation complex with RNA polymerase II and the general transcription factors.</text>
</comment>